<dbReference type="Gene3D" id="2.60.120.200">
    <property type="match status" value="1"/>
</dbReference>
<gene>
    <name evidence="3" type="ORF">FALBO_4513</name>
</gene>
<accession>A0A8H4LI61</accession>
<dbReference type="InterPro" id="IPR050546">
    <property type="entry name" value="Glycosyl_Hydrlase_16"/>
</dbReference>
<feature type="chain" id="PRO_5034079372" evidence="1">
    <location>
        <begin position="19"/>
        <end position="274"/>
    </location>
</feature>
<dbReference type="InterPro" id="IPR013320">
    <property type="entry name" value="ConA-like_dom_sf"/>
</dbReference>
<dbReference type="GO" id="GO:0009277">
    <property type="term" value="C:fungal-type cell wall"/>
    <property type="evidence" value="ECO:0007669"/>
    <property type="project" value="TreeGrafter"/>
</dbReference>
<keyword evidence="4" id="KW-1185">Reference proteome</keyword>
<evidence type="ECO:0000313" key="4">
    <source>
        <dbReference type="Proteomes" id="UP000554235"/>
    </source>
</evidence>
<evidence type="ECO:0000259" key="2">
    <source>
        <dbReference type="PROSITE" id="PS51762"/>
    </source>
</evidence>
<dbReference type="GO" id="GO:0004553">
    <property type="term" value="F:hydrolase activity, hydrolyzing O-glycosyl compounds"/>
    <property type="evidence" value="ECO:0007669"/>
    <property type="project" value="InterPro"/>
</dbReference>
<dbReference type="PANTHER" id="PTHR10963">
    <property type="entry name" value="GLYCOSYL HYDROLASE-RELATED"/>
    <property type="match status" value="1"/>
</dbReference>
<dbReference type="OrthoDB" id="4781at2759"/>
<evidence type="ECO:0000256" key="1">
    <source>
        <dbReference type="SAM" id="SignalP"/>
    </source>
</evidence>
<dbReference type="GO" id="GO:0031505">
    <property type="term" value="P:fungal-type cell wall organization"/>
    <property type="evidence" value="ECO:0007669"/>
    <property type="project" value="TreeGrafter"/>
</dbReference>
<reference evidence="3 4" key="1">
    <citation type="submission" date="2020-01" db="EMBL/GenBank/DDBJ databases">
        <title>Identification and distribution of gene clusters putatively required for synthesis of sphingolipid metabolism inhibitors in phylogenetically diverse species of the filamentous fungus Fusarium.</title>
        <authorList>
            <person name="Kim H.-S."/>
            <person name="Busman M."/>
            <person name="Brown D.W."/>
            <person name="Divon H."/>
            <person name="Uhlig S."/>
            <person name="Proctor R.H."/>
        </authorList>
    </citation>
    <scope>NUCLEOTIDE SEQUENCE [LARGE SCALE GENOMIC DNA]</scope>
    <source>
        <strain evidence="3 4">NRRL 20459</strain>
    </source>
</reference>
<evidence type="ECO:0000313" key="3">
    <source>
        <dbReference type="EMBL" id="KAF4468593.1"/>
    </source>
</evidence>
<comment type="caution">
    <text evidence="3">The sequence shown here is derived from an EMBL/GenBank/DDBJ whole genome shotgun (WGS) entry which is preliminary data.</text>
</comment>
<dbReference type="EMBL" id="JAADYS010000593">
    <property type="protein sequence ID" value="KAF4468593.1"/>
    <property type="molecule type" value="Genomic_DNA"/>
</dbReference>
<proteinExistence type="predicted"/>
<sequence>MFTKALSVAALAIASVSAQTSTLCNPLTTTCQPDPAFGKDTVHCDFTKGECSAFENVSGMEIQHNEKGAVFTIAGAGQAPTLATGKFLFFGRVDIEIQAAPGQGIITSAVLQSNDLDEIDFEFIGGDNAQVQSNYFSKGDVSTYDRGAFHPVENPTGQFHIYSIEWTSKWINWIIDNNVVRTLNYADAKGGYAFPQTPMQVKLGTWTGGSPDASPGTVIWAGGLADYSNGPFTGYYKSISIVDYAGGDAPTTKSVREYVYGDNTGSYQSIKVVS</sequence>
<dbReference type="Pfam" id="PF00722">
    <property type="entry name" value="Glyco_hydro_16"/>
    <property type="match status" value="1"/>
</dbReference>
<keyword evidence="1" id="KW-0732">Signal</keyword>
<organism evidence="3 4">
    <name type="scientific">Fusarium albosuccineum</name>
    <dbReference type="NCBI Taxonomy" id="1237068"/>
    <lineage>
        <taxon>Eukaryota</taxon>
        <taxon>Fungi</taxon>
        <taxon>Dikarya</taxon>
        <taxon>Ascomycota</taxon>
        <taxon>Pezizomycotina</taxon>
        <taxon>Sordariomycetes</taxon>
        <taxon>Hypocreomycetidae</taxon>
        <taxon>Hypocreales</taxon>
        <taxon>Nectriaceae</taxon>
        <taxon>Fusarium</taxon>
        <taxon>Fusarium decemcellulare species complex</taxon>
    </lineage>
</organism>
<dbReference type="PROSITE" id="PS51762">
    <property type="entry name" value="GH16_2"/>
    <property type="match status" value="1"/>
</dbReference>
<feature type="signal peptide" evidence="1">
    <location>
        <begin position="1"/>
        <end position="18"/>
    </location>
</feature>
<name>A0A8H4LI61_9HYPO</name>
<protein>
    <submittedName>
        <fullName evidence="3">RAsp f 9 allergen</fullName>
    </submittedName>
</protein>
<dbReference type="PANTHER" id="PTHR10963:SF68">
    <property type="entry name" value="GLYCOSIDASE CRH1-RELATED"/>
    <property type="match status" value="1"/>
</dbReference>
<dbReference type="InterPro" id="IPR000757">
    <property type="entry name" value="Beta-glucanase-like"/>
</dbReference>
<dbReference type="GO" id="GO:0016757">
    <property type="term" value="F:glycosyltransferase activity"/>
    <property type="evidence" value="ECO:0007669"/>
    <property type="project" value="TreeGrafter"/>
</dbReference>
<dbReference type="AlphaFoldDB" id="A0A8H4LI61"/>
<dbReference type="Proteomes" id="UP000554235">
    <property type="component" value="Unassembled WGS sequence"/>
</dbReference>
<dbReference type="GO" id="GO:0005975">
    <property type="term" value="P:carbohydrate metabolic process"/>
    <property type="evidence" value="ECO:0007669"/>
    <property type="project" value="InterPro"/>
</dbReference>
<dbReference type="CDD" id="cd02183">
    <property type="entry name" value="GH16_fungal_CRH1_transglycosylase"/>
    <property type="match status" value="1"/>
</dbReference>
<dbReference type="SUPFAM" id="SSF49899">
    <property type="entry name" value="Concanavalin A-like lectins/glucanases"/>
    <property type="match status" value="1"/>
</dbReference>
<feature type="domain" description="GH16" evidence="2">
    <location>
        <begin position="18"/>
        <end position="236"/>
    </location>
</feature>